<dbReference type="EMBL" id="CP042425">
    <property type="protein sequence ID" value="QEL19141.1"/>
    <property type="molecule type" value="Genomic_DNA"/>
</dbReference>
<dbReference type="AlphaFoldDB" id="A0A5C1AJ02"/>
<evidence type="ECO:0000313" key="2">
    <source>
        <dbReference type="Proteomes" id="UP000324974"/>
    </source>
</evidence>
<proteinExistence type="predicted"/>
<accession>A0A5C1AJ02</accession>
<dbReference type="Proteomes" id="UP000324974">
    <property type="component" value="Chromosome"/>
</dbReference>
<keyword evidence="2" id="KW-1185">Reference proteome</keyword>
<evidence type="ECO:0000313" key="1">
    <source>
        <dbReference type="EMBL" id="QEL19141.1"/>
    </source>
</evidence>
<gene>
    <name evidence="1" type="ORF">PX52LOC_06199</name>
</gene>
<dbReference type="KEGG" id="lrs:PX52LOC_06199"/>
<protein>
    <submittedName>
        <fullName evidence="1">YtxH domain-containing protein</fullName>
    </submittedName>
</protein>
<name>A0A5C1AJ02_9BACT</name>
<reference evidence="2" key="1">
    <citation type="submission" date="2019-08" db="EMBL/GenBank/DDBJ databases">
        <title>Limnoglobus roseus gen. nov., sp. nov., a novel freshwater planctomycete with a giant genome from the family Gemmataceae.</title>
        <authorList>
            <person name="Kulichevskaya I.S."/>
            <person name="Naumoff D.G."/>
            <person name="Miroshnikov K."/>
            <person name="Ivanova A."/>
            <person name="Philippov D.A."/>
            <person name="Hakobyan A."/>
            <person name="Rijpstra I.C."/>
            <person name="Sinninghe Damste J.S."/>
            <person name="Liesack W."/>
            <person name="Dedysh S.N."/>
        </authorList>
    </citation>
    <scope>NUCLEOTIDE SEQUENCE [LARGE SCALE GENOMIC DNA]</scope>
    <source>
        <strain evidence="2">PX52</strain>
    </source>
</reference>
<sequence>MKNAVTDAAGQVGDAAGNVGQKIAGAASDAYDATKDAGHAVEGWAEDAYHATAKTVGSFEQEVSSLIRNHPAPALLIGFGAGLLIGTLAKKV</sequence>
<organism evidence="1 2">
    <name type="scientific">Limnoglobus roseus</name>
    <dbReference type="NCBI Taxonomy" id="2598579"/>
    <lineage>
        <taxon>Bacteria</taxon>
        <taxon>Pseudomonadati</taxon>
        <taxon>Planctomycetota</taxon>
        <taxon>Planctomycetia</taxon>
        <taxon>Gemmatales</taxon>
        <taxon>Gemmataceae</taxon>
        <taxon>Limnoglobus</taxon>
    </lineage>
</organism>